<feature type="region of interest" description="Disordered" evidence="2">
    <location>
        <begin position="789"/>
        <end position="880"/>
    </location>
</feature>
<dbReference type="InterPro" id="IPR037863">
    <property type="entry name" value="RHOGAP6/36"/>
</dbReference>
<dbReference type="Proteomes" id="UP001075354">
    <property type="component" value="Chromosome 9"/>
</dbReference>
<feature type="compositionally biased region" description="Low complexity" evidence="2">
    <location>
        <begin position="1754"/>
        <end position="1766"/>
    </location>
</feature>
<dbReference type="PANTHER" id="PTHR12635:SF7">
    <property type="entry name" value="RHO GTPASE ACTIVATING PROTEIN 6-RELATED"/>
    <property type="match status" value="1"/>
</dbReference>
<feature type="compositionally biased region" description="Basic and acidic residues" evidence="2">
    <location>
        <begin position="147"/>
        <end position="158"/>
    </location>
</feature>
<feature type="compositionally biased region" description="Basic and acidic residues" evidence="2">
    <location>
        <begin position="600"/>
        <end position="609"/>
    </location>
</feature>
<feature type="compositionally biased region" description="Low complexity" evidence="2">
    <location>
        <begin position="726"/>
        <end position="743"/>
    </location>
</feature>
<feature type="region of interest" description="Disordered" evidence="2">
    <location>
        <begin position="104"/>
        <end position="164"/>
    </location>
</feature>
<feature type="region of interest" description="Disordered" evidence="2">
    <location>
        <begin position="305"/>
        <end position="337"/>
    </location>
</feature>
<feature type="domain" description="Rho-GAP" evidence="3">
    <location>
        <begin position="1115"/>
        <end position="1326"/>
    </location>
</feature>
<dbReference type="PANTHER" id="PTHR12635">
    <property type="entry name" value="RHO-GTPASE-ACTIVATING PROTEIN 6 FAMILY MEMBER"/>
    <property type="match status" value="1"/>
</dbReference>
<feature type="compositionally biased region" description="Basic and acidic residues" evidence="2">
    <location>
        <begin position="104"/>
        <end position="129"/>
    </location>
</feature>
<comment type="caution">
    <text evidence="4">The sequence shown here is derived from an EMBL/GenBank/DDBJ whole genome shotgun (WGS) entry which is preliminary data.</text>
</comment>
<reference evidence="4" key="1">
    <citation type="submission" date="2022-12" db="EMBL/GenBank/DDBJ databases">
        <title>Chromosome-level genome assembly of the bean flower thrips Megalurothrips usitatus.</title>
        <authorList>
            <person name="Ma L."/>
            <person name="Liu Q."/>
            <person name="Li H."/>
            <person name="Cai W."/>
        </authorList>
    </citation>
    <scope>NUCLEOTIDE SEQUENCE</scope>
    <source>
        <strain evidence="4">Cailab_2022a</strain>
    </source>
</reference>
<evidence type="ECO:0000256" key="1">
    <source>
        <dbReference type="ARBA" id="ARBA00022468"/>
    </source>
</evidence>
<dbReference type="EMBL" id="JAPTSV010000009">
    <property type="protein sequence ID" value="KAJ1524564.1"/>
    <property type="molecule type" value="Genomic_DNA"/>
</dbReference>
<feature type="region of interest" description="Disordered" evidence="2">
    <location>
        <begin position="227"/>
        <end position="261"/>
    </location>
</feature>
<feature type="region of interest" description="Disordered" evidence="2">
    <location>
        <begin position="391"/>
        <end position="428"/>
    </location>
</feature>
<feature type="compositionally biased region" description="Basic residues" evidence="2">
    <location>
        <begin position="231"/>
        <end position="243"/>
    </location>
</feature>
<feature type="region of interest" description="Disordered" evidence="2">
    <location>
        <begin position="1817"/>
        <end position="1858"/>
    </location>
</feature>
<feature type="compositionally biased region" description="Low complexity" evidence="2">
    <location>
        <begin position="24"/>
        <end position="42"/>
    </location>
</feature>
<dbReference type="GO" id="GO:0005096">
    <property type="term" value="F:GTPase activator activity"/>
    <property type="evidence" value="ECO:0007669"/>
    <property type="project" value="UniProtKB-KW"/>
</dbReference>
<feature type="region of interest" description="Disordered" evidence="2">
    <location>
        <begin position="717"/>
        <end position="775"/>
    </location>
</feature>
<dbReference type="Pfam" id="PF00620">
    <property type="entry name" value="RhoGAP"/>
    <property type="match status" value="1"/>
</dbReference>
<feature type="compositionally biased region" description="Polar residues" evidence="2">
    <location>
        <begin position="12"/>
        <end position="23"/>
    </location>
</feature>
<feature type="compositionally biased region" description="Low complexity" evidence="2">
    <location>
        <begin position="570"/>
        <end position="582"/>
    </location>
</feature>
<keyword evidence="5" id="KW-1185">Reference proteome</keyword>
<feature type="region of interest" description="Disordered" evidence="2">
    <location>
        <begin position="547"/>
        <end position="648"/>
    </location>
</feature>
<sequence length="1858" mass="195348">MAEQHHPHQHPPSRTSRITTNIVAGSSSSTTSSGSAAGAPPGHAHPHPPAQEASGGGAGTSTTAAASSEAATRSRRGTAVTPPATSSLLAAKLKICSAVNRAHTRERVREHSVRAALRRERDRERECAREAGAGTTGKPGAPAQGVSRRDSLVRADSKRGKKPRERWLLTRKTWRYMADAGRRLIPDGSQNRAEDVPRIEAYFQEACLREPRFLLWRKSSYPGALGFRTGGRSRSRAGRKKGGSCRDSRDKSGCGLVPGTSASADEADEAAAAARGGGAVFLQPVLGREGSGRFDVQRAKKEFLEAGPAPTRLGYGDGDWDQQPRDSSASEDSLDPEDKLLLDTLEMYLARDEAVQRGEGPPPTPPPGSVLDEQELLDKLRLRLESILGPRDQATAGAHGGAGAAGASADDRDAPVARRRPEGVPFNGDHVQKQLLETLRRYYGKSTARQKVISDLLTERKLLERLLFDTRRARGFAYRRGGAGAPGREGAYVSSMSRTDPRWRQQAAQRGGRDASGGAYGAYDYPTGPVGPAAGLSRVASRRLRGAASPPPLIEVHPEGEPGEDEESTKAASARTSRPARAQRGTQTDPLTAAIIAAVDEERKRRAQEEADEEDGGGGRPRGSAASRRRSSVDNDDVSPSVSDTIKRYLRMARKKSMDGDKADRFKRVNYDRNLRNIKAKGEITLPGDDDGLNKGAQTDESWVNVVKDLKYECTGVGSNPDTDDLATTSSRLTSSRSSFDTTATGGDELGSPSQVSPATTSASSTPLQSPKSIFSSGQSFLSHLLHGLHQQQQLQQQQQQQQQQGSASPKEGAGAAGSGASGASSGAVSAGAMQKSKSSSSVVQSLEKIWKTRSKSHSRASGSGPGAGPGAAHEGGAPTPCSWTPQGNCTWSCGSRRVQLAESTPLLQLTEVERQVLQKVALAKLQALNLGVAVRIPSEKVAAEAAAKPKRRAYLLKRKALTTGVVDGRKDPDKDNPASGLVFGLPLTQCIENERGPRSPSGARSQASAGSGGSGPGRGSGSRGTGLAGLVGLGGRGGASRSSAGAADDGGSVELRRKSHHGSRASFSSLVEAPRHDDQAGSVEDLLGGPMAGSVPGQLNSLSSATSATDFLDDEMADLVTEPPRLPWVPHVVNTCLRHLTTHGLHTLGIFRVSSSKKRVRQLREEFDGGQDTSLDDDLCPHDVATLLKEYFRDLPDPLLCRDLYQAFVQTQRIRNRRLQAEALQHLVQLLPPAHRDTLHSLLAFLGEVARNAADRRDDASGDWLTGNRMDSSNLATLFAPNILHCNAPAAAVSAADELSAERAEERADTINVVRSMIDNSEFLFQVPAELLDEAYMHMMDSHPQALDYLLRRRAAEAGEDIEPDADEHAERSERRVWSREEFLHERCATPADDEPVSGSRRRSRVDSAGDSADSGTASGSGPGVITASLKIPVPGVGVGPGVGSGAAFALSVDDSDIPYIEDGVQDGSGRHQVTVGLVRGSLTGSSLAGGGGVGPAAGSLSQRRRQRSGSGSVASDSSTTTTGTTTGGAAASQGTRDSAVGSYSSPPRNSSSSPPSWTSSPPLSPDPLVRNVNYIPDVVTQPAAGQDLAGRRAAYSRTASTSSEHHVQTTTLTPGVVVQRVTFTSIGDADVPAAAAPAPAMTPATVTAMAGIGGRRDREPSKPSTYQRILSSLTGHVHAATAASSGSELAKSATTSFIGSTAFDEREVKDFRDFREEERDRIITPSISSIGGAVLRSKTADIERMLRISRSSGAAANATTTGSASEDKKKYTKRRYTRHIPEADSLATVAASRTLSGGGGLPQAGVGAAPLGAALGAGGGPGAGGVPGGPRGSTTQGPVWKRRELIASDPKRHGAI</sequence>
<feature type="compositionally biased region" description="Low complexity" evidence="2">
    <location>
        <begin position="130"/>
        <end position="143"/>
    </location>
</feature>
<feature type="compositionally biased region" description="Low complexity" evidence="2">
    <location>
        <begin position="1408"/>
        <end position="1421"/>
    </location>
</feature>
<gene>
    <name evidence="4" type="ORF">ONE63_011051</name>
</gene>
<dbReference type="InterPro" id="IPR000198">
    <property type="entry name" value="RhoGAP_dom"/>
</dbReference>
<feature type="region of interest" description="Disordered" evidence="2">
    <location>
        <begin position="1486"/>
        <end position="1566"/>
    </location>
</feature>
<evidence type="ECO:0000259" key="3">
    <source>
        <dbReference type="PROSITE" id="PS50238"/>
    </source>
</evidence>
<feature type="region of interest" description="Disordered" evidence="2">
    <location>
        <begin position="482"/>
        <end position="520"/>
    </location>
</feature>
<feature type="compositionally biased region" description="Low complexity" evidence="2">
    <location>
        <begin position="752"/>
        <end position="775"/>
    </location>
</feature>
<proteinExistence type="predicted"/>
<accession>A0AAV7XFW1</accession>
<dbReference type="PROSITE" id="PS50238">
    <property type="entry name" value="RHOGAP"/>
    <property type="match status" value="1"/>
</dbReference>
<feature type="compositionally biased region" description="Low complexity" evidence="2">
    <location>
        <begin position="1544"/>
        <end position="1563"/>
    </location>
</feature>
<evidence type="ECO:0000313" key="5">
    <source>
        <dbReference type="Proteomes" id="UP001075354"/>
    </source>
</evidence>
<feature type="region of interest" description="Disordered" evidence="2">
    <location>
        <begin position="993"/>
        <end position="1101"/>
    </location>
</feature>
<keyword evidence="1" id="KW-0343">GTPase activation</keyword>
<feature type="compositionally biased region" description="Gly residues" evidence="2">
    <location>
        <begin position="1011"/>
        <end position="1039"/>
    </location>
</feature>
<protein>
    <recommendedName>
        <fullName evidence="3">Rho-GAP domain-containing protein</fullName>
    </recommendedName>
</protein>
<dbReference type="GO" id="GO:0007165">
    <property type="term" value="P:signal transduction"/>
    <property type="evidence" value="ECO:0007669"/>
    <property type="project" value="InterPro"/>
</dbReference>
<evidence type="ECO:0000256" key="2">
    <source>
        <dbReference type="SAM" id="MobiDB-lite"/>
    </source>
</evidence>
<feature type="compositionally biased region" description="Low complexity" evidence="2">
    <location>
        <begin position="871"/>
        <end position="880"/>
    </location>
</feature>
<feature type="region of interest" description="Disordered" evidence="2">
    <location>
        <begin position="1754"/>
        <end position="1774"/>
    </location>
</feature>
<feature type="compositionally biased region" description="Low complexity" evidence="2">
    <location>
        <begin position="999"/>
        <end position="1010"/>
    </location>
</feature>
<feature type="compositionally biased region" description="Low complexity" evidence="2">
    <location>
        <begin position="822"/>
        <end position="846"/>
    </location>
</feature>
<feature type="region of interest" description="Disordered" evidence="2">
    <location>
        <begin position="1"/>
        <end position="85"/>
    </location>
</feature>
<evidence type="ECO:0000313" key="4">
    <source>
        <dbReference type="EMBL" id="KAJ1524564.1"/>
    </source>
</evidence>
<feature type="compositionally biased region" description="Low complexity" evidence="2">
    <location>
        <begin position="1510"/>
        <end position="1537"/>
    </location>
</feature>
<feature type="compositionally biased region" description="Basic and acidic residues" evidence="2">
    <location>
        <begin position="409"/>
        <end position="422"/>
    </location>
</feature>
<feature type="region of interest" description="Disordered" evidence="2">
    <location>
        <begin position="1388"/>
        <end position="1426"/>
    </location>
</feature>
<dbReference type="InterPro" id="IPR008936">
    <property type="entry name" value="Rho_GTPase_activation_prot"/>
</dbReference>
<feature type="compositionally biased region" description="Low complexity" evidence="2">
    <location>
        <begin position="60"/>
        <end position="71"/>
    </location>
</feature>
<dbReference type="SUPFAM" id="SSF48350">
    <property type="entry name" value="GTPase activation domain, GAP"/>
    <property type="match status" value="1"/>
</dbReference>
<organism evidence="4 5">
    <name type="scientific">Megalurothrips usitatus</name>
    <name type="common">bean blossom thrips</name>
    <dbReference type="NCBI Taxonomy" id="439358"/>
    <lineage>
        <taxon>Eukaryota</taxon>
        <taxon>Metazoa</taxon>
        <taxon>Ecdysozoa</taxon>
        <taxon>Arthropoda</taxon>
        <taxon>Hexapoda</taxon>
        <taxon>Insecta</taxon>
        <taxon>Pterygota</taxon>
        <taxon>Neoptera</taxon>
        <taxon>Paraneoptera</taxon>
        <taxon>Thysanoptera</taxon>
        <taxon>Terebrantia</taxon>
        <taxon>Thripoidea</taxon>
        <taxon>Thripidae</taxon>
        <taxon>Megalurothrips</taxon>
    </lineage>
</organism>
<feature type="compositionally biased region" description="Low complexity" evidence="2">
    <location>
        <begin position="789"/>
        <end position="814"/>
    </location>
</feature>
<feature type="compositionally biased region" description="Basic and acidic residues" evidence="2">
    <location>
        <begin position="1843"/>
        <end position="1858"/>
    </location>
</feature>
<dbReference type="SMART" id="SM00324">
    <property type="entry name" value="RhoGAP"/>
    <property type="match status" value="1"/>
</dbReference>
<dbReference type="Gene3D" id="1.10.555.10">
    <property type="entry name" value="Rho GTPase activation protein"/>
    <property type="match status" value="1"/>
</dbReference>
<name>A0AAV7XFW1_9NEOP</name>
<feature type="compositionally biased region" description="Gly residues" evidence="2">
    <location>
        <begin position="1817"/>
        <end position="1833"/>
    </location>
</feature>
<feature type="compositionally biased region" description="Low complexity" evidence="2">
    <location>
        <begin position="1040"/>
        <end position="1054"/>
    </location>
</feature>